<dbReference type="CDD" id="cd00082">
    <property type="entry name" value="HisKA"/>
    <property type="match status" value="1"/>
</dbReference>
<keyword evidence="7" id="KW-0175">Coiled coil</keyword>
<keyword evidence="6" id="KW-0902">Two-component regulatory system</keyword>
<keyword evidence="11" id="KW-1185">Reference proteome</keyword>
<dbReference type="Proteomes" id="UP000245288">
    <property type="component" value="Unassembled WGS sequence"/>
</dbReference>
<dbReference type="InterPro" id="IPR036890">
    <property type="entry name" value="HATPase_C_sf"/>
</dbReference>
<evidence type="ECO:0000256" key="3">
    <source>
        <dbReference type="ARBA" id="ARBA00022553"/>
    </source>
</evidence>
<dbReference type="Gene3D" id="6.10.340.10">
    <property type="match status" value="1"/>
</dbReference>
<accession>A0A2V1JMJ6</accession>
<evidence type="ECO:0000256" key="7">
    <source>
        <dbReference type="SAM" id="Coils"/>
    </source>
</evidence>
<reference evidence="10 11" key="1">
    <citation type="submission" date="2014-09" db="EMBL/GenBank/DDBJ databases">
        <title>Butyrate-producing bacteria isolated from human gut.</title>
        <authorList>
            <person name="Zhang Q."/>
            <person name="Zhao L."/>
        </authorList>
    </citation>
    <scope>NUCLEOTIDE SEQUENCE [LARGE SCALE GENOMIC DNA]</scope>
    <source>
        <strain evidence="10 11">21</strain>
    </source>
</reference>
<dbReference type="SMART" id="SM00387">
    <property type="entry name" value="HATPase_c"/>
    <property type="match status" value="1"/>
</dbReference>
<dbReference type="AlphaFoldDB" id="A0A2V1JMJ6"/>
<keyword evidence="8" id="KW-1133">Transmembrane helix</keyword>
<dbReference type="Pfam" id="PF02518">
    <property type="entry name" value="HATPase_c"/>
    <property type="match status" value="1"/>
</dbReference>
<dbReference type="RefSeq" id="WP_109216334.1">
    <property type="nucleotide sequence ID" value="NZ_JRFU01000142.1"/>
</dbReference>
<feature type="coiled-coil region" evidence="7">
    <location>
        <begin position="227"/>
        <end position="254"/>
    </location>
</feature>
<dbReference type="InterPro" id="IPR050736">
    <property type="entry name" value="Sensor_HK_Regulatory"/>
</dbReference>
<dbReference type="FunFam" id="1.10.287.130:FF:000001">
    <property type="entry name" value="Two-component sensor histidine kinase"/>
    <property type="match status" value="1"/>
</dbReference>
<dbReference type="InterPro" id="IPR036097">
    <property type="entry name" value="HisK_dim/P_sf"/>
</dbReference>
<comment type="caution">
    <text evidence="10">The sequence shown here is derived from an EMBL/GenBank/DDBJ whole genome shotgun (WGS) entry which is preliminary data.</text>
</comment>
<evidence type="ECO:0000256" key="5">
    <source>
        <dbReference type="ARBA" id="ARBA00022777"/>
    </source>
</evidence>
<feature type="transmembrane region" description="Helical" evidence="8">
    <location>
        <begin position="174"/>
        <end position="196"/>
    </location>
</feature>
<dbReference type="InterPro" id="IPR005467">
    <property type="entry name" value="His_kinase_dom"/>
</dbReference>
<keyword evidence="3" id="KW-0597">Phosphoprotein</keyword>
<evidence type="ECO:0000313" key="11">
    <source>
        <dbReference type="Proteomes" id="UP000245288"/>
    </source>
</evidence>
<dbReference type="SUPFAM" id="SSF47384">
    <property type="entry name" value="Homodimeric domain of signal transducing histidine kinase"/>
    <property type="match status" value="1"/>
</dbReference>
<evidence type="ECO:0000256" key="1">
    <source>
        <dbReference type="ARBA" id="ARBA00000085"/>
    </source>
</evidence>
<dbReference type="EMBL" id="JRFU01000142">
    <property type="protein sequence ID" value="PWE85947.1"/>
    <property type="molecule type" value="Genomic_DNA"/>
</dbReference>
<gene>
    <name evidence="10" type="ORF">LG34_12795</name>
</gene>
<dbReference type="PRINTS" id="PR00344">
    <property type="entry name" value="BCTRLSENSOR"/>
</dbReference>
<dbReference type="Pfam" id="PF00512">
    <property type="entry name" value="HisKA"/>
    <property type="match status" value="1"/>
</dbReference>
<evidence type="ECO:0000256" key="2">
    <source>
        <dbReference type="ARBA" id="ARBA00012438"/>
    </source>
</evidence>
<dbReference type="SUPFAM" id="SSF55874">
    <property type="entry name" value="ATPase domain of HSP90 chaperone/DNA topoisomerase II/histidine kinase"/>
    <property type="match status" value="1"/>
</dbReference>
<dbReference type="InterPro" id="IPR003661">
    <property type="entry name" value="HisK_dim/P_dom"/>
</dbReference>
<feature type="domain" description="Histidine kinase" evidence="9">
    <location>
        <begin position="254"/>
        <end position="468"/>
    </location>
</feature>
<dbReference type="Gene3D" id="3.30.565.10">
    <property type="entry name" value="Histidine kinase-like ATPase, C-terminal domain"/>
    <property type="match status" value="1"/>
</dbReference>
<evidence type="ECO:0000313" key="10">
    <source>
        <dbReference type="EMBL" id="PWE85947.1"/>
    </source>
</evidence>
<dbReference type="Gene3D" id="1.10.287.130">
    <property type="match status" value="1"/>
</dbReference>
<dbReference type="InterPro" id="IPR003594">
    <property type="entry name" value="HATPase_dom"/>
</dbReference>
<keyword evidence="5" id="KW-0418">Kinase</keyword>
<dbReference type="InterPro" id="IPR004358">
    <property type="entry name" value="Sig_transdc_His_kin-like_C"/>
</dbReference>
<evidence type="ECO:0000259" key="9">
    <source>
        <dbReference type="PROSITE" id="PS50109"/>
    </source>
</evidence>
<organism evidence="10 11">
    <name type="scientific">Eubacterium ramulus</name>
    <dbReference type="NCBI Taxonomy" id="39490"/>
    <lineage>
        <taxon>Bacteria</taxon>
        <taxon>Bacillati</taxon>
        <taxon>Bacillota</taxon>
        <taxon>Clostridia</taxon>
        <taxon>Eubacteriales</taxon>
        <taxon>Eubacteriaceae</taxon>
        <taxon>Eubacterium</taxon>
    </lineage>
</organism>
<feature type="transmembrane region" description="Helical" evidence="8">
    <location>
        <begin position="12"/>
        <end position="33"/>
    </location>
</feature>
<sequence>MKLIRKKHKMMFGLWVGFMGLAGAMAIMFWMVLHFSVQGKYQEQAENDLKAAAQSIWDMYDQEDFEANIAFLAKTNDYFVQIVSEKDMQVLLSVNNQGENAAPQQDDIVDETLFQRLDESDGICQYYVKDDVRISNWVVQAVVLANIDGAREVLVVSKSLADVDALMRLLTSRYLLVTVTVLILASILSICLAIHFSRPFQHLNKSAQQMAAGDYKTVFVREGPVEARQLADTLEQAEQEFNKTESLRRDFVANVSHDMKTPLTVIRMYAEMLEAFSGEIPEKREEHVRMILDETDRLTNFISDTLDLAKLQSGTMEMEETVFSIRGVAEEVLSSVCANRPEFHFKLECMEDVQVQADRRLIYRVIYNFASNAVKYSGDKTEARILIRRYQGSVRVEVIDYGIGIEPDKLPYIWNRFYQVKPNEREKCGMGVGLNIASEILKLHHAPFGAESTPNKGTCFWFMLEAYDEK</sequence>
<evidence type="ECO:0000256" key="4">
    <source>
        <dbReference type="ARBA" id="ARBA00022679"/>
    </source>
</evidence>
<evidence type="ECO:0000256" key="6">
    <source>
        <dbReference type="ARBA" id="ARBA00023012"/>
    </source>
</evidence>
<dbReference type="OrthoDB" id="9813151at2"/>
<keyword evidence="8" id="KW-0812">Transmembrane</keyword>
<dbReference type="PANTHER" id="PTHR43711:SF31">
    <property type="entry name" value="HISTIDINE KINASE"/>
    <property type="match status" value="1"/>
</dbReference>
<dbReference type="GO" id="GO:0000155">
    <property type="term" value="F:phosphorelay sensor kinase activity"/>
    <property type="evidence" value="ECO:0007669"/>
    <property type="project" value="InterPro"/>
</dbReference>
<dbReference type="PROSITE" id="PS50109">
    <property type="entry name" value="HIS_KIN"/>
    <property type="match status" value="1"/>
</dbReference>
<evidence type="ECO:0000256" key="8">
    <source>
        <dbReference type="SAM" id="Phobius"/>
    </source>
</evidence>
<dbReference type="PANTHER" id="PTHR43711">
    <property type="entry name" value="TWO-COMPONENT HISTIDINE KINASE"/>
    <property type="match status" value="1"/>
</dbReference>
<proteinExistence type="predicted"/>
<keyword evidence="4" id="KW-0808">Transferase</keyword>
<protein>
    <recommendedName>
        <fullName evidence="2">histidine kinase</fullName>
        <ecNumber evidence="2">2.7.13.3</ecNumber>
    </recommendedName>
</protein>
<keyword evidence="8" id="KW-0472">Membrane</keyword>
<name>A0A2V1JMJ6_EUBRA</name>
<dbReference type="EC" id="2.7.13.3" evidence="2"/>
<comment type="catalytic activity">
    <reaction evidence="1">
        <text>ATP + protein L-histidine = ADP + protein N-phospho-L-histidine.</text>
        <dbReference type="EC" id="2.7.13.3"/>
    </reaction>
</comment>
<dbReference type="SMART" id="SM00388">
    <property type="entry name" value="HisKA"/>
    <property type="match status" value="1"/>
</dbReference>